<keyword evidence="2" id="KW-0515">Mutator protein</keyword>
<dbReference type="CDD" id="cd03586">
    <property type="entry name" value="PolY_Pol_IV_kappa"/>
    <property type="match status" value="1"/>
</dbReference>
<keyword evidence="2" id="KW-0548">Nucleotidyltransferase</keyword>
<comment type="subunit">
    <text evidence="2">Monomer.</text>
</comment>
<keyword evidence="2" id="KW-0479">Metal-binding</keyword>
<dbReference type="InterPro" id="IPR050116">
    <property type="entry name" value="DNA_polymerase-Y"/>
</dbReference>
<dbReference type="PANTHER" id="PTHR11076:SF33">
    <property type="entry name" value="DNA POLYMERASE KAPPA"/>
    <property type="match status" value="1"/>
</dbReference>
<dbReference type="SUPFAM" id="SSF56672">
    <property type="entry name" value="DNA/RNA polymerases"/>
    <property type="match status" value="1"/>
</dbReference>
<evidence type="ECO:0000259" key="3">
    <source>
        <dbReference type="PROSITE" id="PS50173"/>
    </source>
</evidence>
<comment type="catalytic activity">
    <reaction evidence="2">
        <text>DNA(n) + a 2'-deoxyribonucleoside 5'-triphosphate = DNA(n+1) + diphosphate</text>
        <dbReference type="Rhea" id="RHEA:22508"/>
        <dbReference type="Rhea" id="RHEA-COMP:17339"/>
        <dbReference type="Rhea" id="RHEA-COMP:17340"/>
        <dbReference type="ChEBI" id="CHEBI:33019"/>
        <dbReference type="ChEBI" id="CHEBI:61560"/>
        <dbReference type="ChEBI" id="CHEBI:173112"/>
        <dbReference type="EC" id="2.7.7.7"/>
    </reaction>
</comment>
<reference evidence="4 5" key="1">
    <citation type="submission" date="2018-05" db="EMBL/GenBank/DDBJ databases">
        <title>A metagenomic window into the 2 km-deep terrestrial subsurface aquifer revealed taxonomically and functionally diverse microbial community comprising novel uncultured bacterial lineages.</title>
        <authorList>
            <person name="Kadnikov V.V."/>
            <person name="Mardanov A.V."/>
            <person name="Beletsky A.V."/>
            <person name="Banks D."/>
            <person name="Pimenov N.V."/>
            <person name="Frank Y.A."/>
            <person name="Karnachuk O.V."/>
            <person name="Ravin N.V."/>
        </authorList>
    </citation>
    <scope>NUCLEOTIDE SEQUENCE [LARGE SCALE GENOMIC DNA]</scope>
    <source>
        <strain evidence="4">BY5</strain>
    </source>
</reference>
<dbReference type="InterPro" id="IPR043128">
    <property type="entry name" value="Rev_trsase/Diguanyl_cyclase"/>
</dbReference>
<gene>
    <name evidence="2" type="primary">dinB</name>
    <name evidence="4" type="ORF">OZSIB_0958</name>
</gene>
<keyword evidence="2" id="KW-0238">DNA-binding</keyword>
<keyword evidence="2" id="KW-0239">DNA-directed DNA polymerase</keyword>
<dbReference type="GO" id="GO:0005829">
    <property type="term" value="C:cytosol"/>
    <property type="evidence" value="ECO:0007669"/>
    <property type="project" value="TreeGrafter"/>
</dbReference>
<evidence type="ECO:0000256" key="2">
    <source>
        <dbReference type="HAMAP-Rule" id="MF_01113"/>
    </source>
</evidence>
<dbReference type="EMBL" id="QOQW01000018">
    <property type="protein sequence ID" value="RCK78808.1"/>
    <property type="molecule type" value="Genomic_DNA"/>
</dbReference>
<dbReference type="Pfam" id="PF11799">
    <property type="entry name" value="IMS_C"/>
    <property type="match status" value="1"/>
</dbReference>
<comment type="caution">
    <text evidence="4">The sequence shown here is derived from an EMBL/GenBank/DDBJ whole genome shotgun (WGS) entry which is preliminary data.</text>
</comment>
<proteinExistence type="inferred from homology"/>
<keyword evidence="2" id="KW-0227">DNA damage</keyword>
<feature type="binding site" evidence="2">
    <location>
        <position position="9"/>
    </location>
    <ligand>
        <name>Mg(2+)</name>
        <dbReference type="ChEBI" id="CHEBI:18420"/>
    </ligand>
</feature>
<dbReference type="GO" id="GO:0003684">
    <property type="term" value="F:damaged DNA binding"/>
    <property type="evidence" value="ECO:0007669"/>
    <property type="project" value="InterPro"/>
</dbReference>
<name>A0A367ZL36_9BACT</name>
<dbReference type="Proteomes" id="UP000252355">
    <property type="component" value="Unassembled WGS sequence"/>
</dbReference>
<evidence type="ECO:0000313" key="5">
    <source>
        <dbReference type="Proteomes" id="UP000252355"/>
    </source>
</evidence>
<comment type="subcellular location">
    <subcellularLocation>
        <location evidence="2">Cytoplasm</location>
    </subcellularLocation>
</comment>
<dbReference type="InterPro" id="IPR024728">
    <property type="entry name" value="PolY_HhH_motif"/>
</dbReference>
<dbReference type="GO" id="GO:0009432">
    <property type="term" value="P:SOS response"/>
    <property type="evidence" value="ECO:0007669"/>
    <property type="project" value="TreeGrafter"/>
</dbReference>
<feature type="binding site" evidence="2">
    <location>
        <position position="102"/>
    </location>
    <ligand>
        <name>Mg(2+)</name>
        <dbReference type="ChEBI" id="CHEBI:18420"/>
    </ligand>
</feature>
<dbReference type="HAMAP" id="MF_01113">
    <property type="entry name" value="DNApol_IV"/>
    <property type="match status" value="1"/>
</dbReference>
<dbReference type="Gene3D" id="3.40.1170.60">
    <property type="match status" value="1"/>
</dbReference>
<organism evidence="4 5">
    <name type="scientific">Candidatus Ozemobacter sibiricus</name>
    <dbReference type="NCBI Taxonomy" id="2268124"/>
    <lineage>
        <taxon>Bacteria</taxon>
        <taxon>Candidatus Ozemobacteria</taxon>
        <taxon>Candidatus Ozemobacterales</taxon>
        <taxon>Candidatus Ozemobacteraceae</taxon>
        <taxon>Candidatus Ozemobacter</taxon>
    </lineage>
</organism>
<dbReference type="GO" id="GO:0006281">
    <property type="term" value="P:DNA repair"/>
    <property type="evidence" value="ECO:0007669"/>
    <property type="project" value="UniProtKB-UniRule"/>
</dbReference>
<dbReference type="InterPro" id="IPR036775">
    <property type="entry name" value="DNA_pol_Y-fam_lit_finger_sf"/>
</dbReference>
<feature type="domain" description="UmuC" evidence="3">
    <location>
        <begin position="5"/>
        <end position="184"/>
    </location>
</feature>
<sequence length="403" mass="44034">MVKRIACLDLDAFFVEVALKERPDLRGKPVAVGGRGGRGVICSASYEARRFGVRAGMPTWLARQKCPYLHLLPVPRTVEAFSAQVRERLERLCPVVEPASIDEFYLDYTGCDRLFPTNLELADRLARALAADPGLPTTIGLGTSKLVAKVASDLGKPRGVLEVFPGGERAFLAPLPVQHIPGVGPRLREALAAMGVTRVGEIVQIPLEAWQMAFGRTGETLYWRALGEGGGPVLPPAQRAPRQGVSREITLENDTTSCERLLAWLSRLVEAAALDLRRSGLTCGGVAVKLRYADFSTSTRSGRVARTNLDGPLFQAAARLFERLFTRRLKVRLIGVHFDDLQPGAPTPDLWEALTPEVRRRLPAVIDEIRARFGPTSVLRARSLFLGGPRAISAKRGVPWPDA</sequence>
<dbReference type="InterPro" id="IPR017961">
    <property type="entry name" value="DNA_pol_Y-fam_little_finger"/>
</dbReference>
<dbReference type="PANTHER" id="PTHR11076">
    <property type="entry name" value="DNA REPAIR POLYMERASE UMUC / TRANSFERASE FAMILY MEMBER"/>
    <property type="match status" value="1"/>
</dbReference>
<dbReference type="GO" id="GO:0000287">
    <property type="term" value="F:magnesium ion binding"/>
    <property type="evidence" value="ECO:0007669"/>
    <property type="project" value="UniProtKB-UniRule"/>
</dbReference>
<dbReference type="Gene3D" id="3.30.1490.100">
    <property type="entry name" value="DNA polymerase, Y-family, little finger domain"/>
    <property type="match status" value="1"/>
</dbReference>
<dbReference type="GO" id="GO:0042276">
    <property type="term" value="P:error-prone translesion synthesis"/>
    <property type="evidence" value="ECO:0007669"/>
    <property type="project" value="TreeGrafter"/>
</dbReference>
<keyword evidence="2" id="KW-0963">Cytoplasm</keyword>
<dbReference type="GO" id="GO:0003887">
    <property type="term" value="F:DNA-directed DNA polymerase activity"/>
    <property type="evidence" value="ECO:0007669"/>
    <property type="project" value="UniProtKB-UniRule"/>
</dbReference>
<evidence type="ECO:0000313" key="4">
    <source>
        <dbReference type="EMBL" id="RCK78808.1"/>
    </source>
</evidence>
<comment type="similarity">
    <text evidence="1 2">Belongs to the DNA polymerase type-Y family.</text>
</comment>
<dbReference type="InterPro" id="IPR001126">
    <property type="entry name" value="UmuC"/>
</dbReference>
<evidence type="ECO:0000256" key="1">
    <source>
        <dbReference type="ARBA" id="ARBA00010945"/>
    </source>
</evidence>
<dbReference type="PROSITE" id="PS50173">
    <property type="entry name" value="UMUC"/>
    <property type="match status" value="1"/>
</dbReference>
<dbReference type="Pfam" id="PF00817">
    <property type="entry name" value="IMS"/>
    <property type="match status" value="1"/>
</dbReference>
<dbReference type="SUPFAM" id="SSF100879">
    <property type="entry name" value="Lesion bypass DNA polymerase (Y-family), little finger domain"/>
    <property type="match status" value="1"/>
</dbReference>
<dbReference type="Gene3D" id="3.30.70.270">
    <property type="match status" value="1"/>
</dbReference>
<keyword evidence="2" id="KW-0234">DNA repair</keyword>
<protein>
    <recommendedName>
        <fullName evidence="2">DNA polymerase IV</fullName>
        <shortName evidence="2">Pol IV</shortName>
        <ecNumber evidence="2">2.7.7.7</ecNumber>
    </recommendedName>
</protein>
<keyword evidence="2" id="KW-0235">DNA replication</keyword>
<dbReference type="AlphaFoldDB" id="A0A367ZL36"/>
<comment type="function">
    <text evidence="2">Poorly processive, error-prone DNA polymerase involved in untargeted mutagenesis. Copies undamaged DNA at stalled replication forks, which arise in vivo from mismatched or misaligned primer ends. These misaligned primers can be extended by PolIV. Exhibits no 3'-5' exonuclease (proofreading) activity. May be involved in translesional synthesis, in conjunction with the beta clamp from PolIII.</text>
</comment>
<keyword evidence="2" id="KW-0460">Magnesium</keyword>
<comment type="cofactor">
    <cofactor evidence="2">
        <name>Mg(2+)</name>
        <dbReference type="ChEBI" id="CHEBI:18420"/>
    </cofactor>
    <text evidence="2">Binds 2 magnesium ions per subunit.</text>
</comment>
<dbReference type="Gene3D" id="1.10.150.20">
    <property type="entry name" value="5' to 3' exonuclease, C-terminal subdomain"/>
    <property type="match status" value="1"/>
</dbReference>
<dbReference type="EC" id="2.7.7.7" evidence="2"/>
<dbReference type="GO" id="GO:0006261">
    <property type="term" value="P:DNA-templated DNA replication"/>
    <property type="evidence" value="ECO:0007669"/>
    <property type="project" value="UniProtKB-UniRule"/>
</dbReference>
<dbReference type="InterPro" id="IPR043502">
    <property type="entry name" value="DNA/RNA_pol_sf"/>
</dbReference>
<dbReference type="Pfam" id="PF11798">
    <property type="entry name" value="IMS_HHH"/>
    <property type="match status" value="1"/>
</dbReference>
<feature type="active site" evidence="2">
    <location>
        <position position="103"/>
    </location>
</feature>
<keyword evidence="2" id="KW-0808">Transferase</keyword>
<accession>A0A367ZL36</accession>
<feature type="site" description="Substrate discrimination" evidence="2">
    <location>
        <position position="14"/>
    </location>
</feature>
<dbReference type="InterPro" id="IPR022880">
    <property type="entry name" value="DNApol_IV"/>
</dbReference>